<keyword evidence="2" id="KW-0233">DNA recombination</keyword>
<dbReference type="GO" id="GO:0015074">
    <property type="term" value="P:DNA integration"/>
    <property type="evidence" value="ECO:0007669"/>
    <property type="project" value="InterPro"/>
</dbReference>
<evidence type="ECO:0000313" key="7">
    <source>
        <dbReference type="Proteomes" id="UP000441333"/>
    </source>
</evidence>
<dbReference type="Pfam" id="PF17293">
    <property type="entry name" value="Arm-DNA-bind_5"/>
    <property type="match status" value="1"/>
</dbReference>
<dbReference type="AlphaFoldDB" id="A0A6N6MF81"/>
<dbReference type="Gene3D" id="1.10.150.130">
    <property type="match status" value="1"/>
</dbReference>
<gene>
    <name evidence="6" type="ORF">F6U93_07875</name>
</gene>
<evidence type="ECO:0000259" key="5">
    <source>
        <dbReference type="Pfam" id="PF17293"/>
    </source>
</evidence>
<protein>
    <submittedName>
        <fullName evidence="6">Tyrosine-type recombinase/integrase</fullName>
    </submittedName>
</protein>
<comment type="caution">
    <text evidence="6">The sequence shown here is derived from an EMBL/GenBank/DDBJ whole genome shotgun (WGS) entry which is preliminary data.</text>
</comment>
<dbReference type="EMBL" id="WAAT01000041">
    <property type="protein sequence ID" value="KAB1068046.1"/>
    <property type="molecule type" value="Genomic_DNA"/>
</dbReference>
<dbReference type="InterPro" id="IPR002104">
    <property type="entry name" value="Integrase_catalytic"/>
</dbReference>
<keyword evidence="7" id="KW-1185">Reference proteome</keyword>
<proteinExistence type="predicted"/>
<dbReference type="GO" id="GO:0006310">
    <property type="term" value="P:DNA recombination"/>
    <property type="evidence" value="ECO:0007669"/>
    <property type="project" value="UniProtKB-KW"/>
</dbReference>
<evidence type="ECO:0000313" key="6">
    <source>
        <dbReference type="EMBL" id="KAB1068046.1"/>
    </source>
</evidence>
<dbReference type="Proteomes" id="UP000441333">
    <property type="component" value="Unassembled WGS sequence"/>
</dbReference>
<dbReference type="InterPro" id="IPR010998">
    <property type="entry name" value="Integrase_recombinase_N"/>
</dbReference>
<dbReference type="Pfam" id="PF00589">
    <property type="entry name" value="Phage_integrase"/>
    <property type="match status" value="1"/>
</dbReference>
<name>A0A6N6MF81_9FLAO</name>
<evidence type="ECO:0000259" key="3">
    <source>
        <dbReference type="Pfam" id="PF00589"/>
    </source>
</evidence>
<sequence>MATVKFQLLSKSETAPIYVRLSINRNLTPRAKTGLQINPKDWSTNNYPKTNTATNKNLKSNLQKLETFILDEVNNANSRGETINTSWLKFKIDLHFKRVTENKQSELLTDAIQSLIDEAPTRKNAKGGIGLSKSRINGLISLRNIINEYQVKDSIKVKDVNVNFAKTFLNFLLNTKKYQKSTALKKLADLKTVCNDAELNGIEVNVQYKKINSTKSNNENILYLTPSELKLIEQAHLTKEAHQNARKWLLLGCSLGQRGSDLLQLNENNFINRNGLEVIELKQQKTGKNITIPVLDTTAEIIKSGLPYKISIQKFNKHIKEICESAGIDEMIQGSKTKVIVKGKGNKEKRKINGLYPKWQLMASHVCRRTFATNLYGILPTPLIMQITAHSSEKMLLNYIGKNSLDYAQQIADFYTLQAIKEKKQPHLNIVKNASNQN</sequence>
<dbReference type="InterPro" id="IPR035386">
    <property type="entry name" value="Arm-DNA-bind_5"/>
</dbReference>
<dbReference type="InterPro" id="IPR025269">
    <property type="entry name" value="SAM-like_dom"/>
</dbReference>
<reference evidence="6 7" key="1">
    <citation type="submission" date="2019-09" db="EMBL/GenBank/DDBJ databases">
        <authorList>
            <person name="Cao W.R."/>
        </authorList>
    </citation>
    <scope>NUCLEOTIDE SEQUENCE [LARGE SCALE GENOMIC DNA]</scope>
    <source>
        <strain evidence="6 7">B1N29</strain>
    </source>
</reference>
<dbReference type="InterPro" id="IPR011010">
    <property type="entry name" value="DNA_brk_join_enz"/>
</dbReference>
<keyword evidence="1" id="KW-0238">DNA-binding</keyword>
<feature type="domain" description="Arm DNA-binding" evidence="5">
    <location>
        <begin position="8"/>
        <end position="84"/>
    </location>
</feature>
<dbReference type="GO" id="GO:0003677">
    <property type="term" value="F:DNA binding"/>
    <property type="evidence" value="ECO:0007669"/>
    <property type="project" value="UniProtKB-KW"/>
</dbReference>
<dbReference type="SUPFAM" id="SSF56349">
    <property type="entry name" value="DNA breaking-rejoining enzymes"/>
    <property type="match status" value="1"/>
</dbReference>
<feature type="domain" description="Tyr recombinase" evidence="3">
    <location>
        <begin position="224"/>
        <end position="402"/>
    </location>
</feature>
<accession>A0A6N6MF81</accession>
<evidence type="ECO:0000256" key="2">
    <source>
        <dbReference type="ARBA" id="ARBA00023172"/>
    </source>
</evidence>
<organism evidence="6 7">
    <name type="scientific">Pseudotamlana haliotis</name>
    <dbReference type="NCBI Taxonomy" id="2614804"/>
    <lineage>
        <taxon>Bacteria</taxon>
        <taxon>Pseudomonadati</taxon>
        <taxon>Bacteroidota</taxon>
        <taxon>Flavobacteriia</taxon>
        <taxon>Flavobacteriales</taxon>
        <taxon>Flavobacteriaceae</taxon>
        <taxon>Pseudotamlana</taxon>
    </lineage>
</organism>
<feature type="domain" description="Phage integrase SAM-like" evidence="4">
    <location>
        <begin position="116"/>
        <end position="209"/>
    </location>
</feature>
<dbReference type="RefSeq" id="WP_150938553.1">
    <property type="nucleotide sequence ID" value="NZ_WAAT01000041.1"/>
</dbReference>
<evidence type="ECO:0000256" key="1">
    <source>
        <dbReference type="ARBA" id="ARBA00023125"/>
    </source>
</evidence>
<dbReference type="Gene3D" id="1.10.443.10">
    <property type="entry name" value="Intergrase catalytic core"/>
    <property type="match status" value="1"/>
</dbReference>
<dbReference type="Pfam" id="PF13102">
    <property type="entry name" value="Phage_int_SAM_5"/>
    <property type="match status" value="1"/>
</dbReference>
<evidence type="ECO:0000259" key="4">
    <source>
        <dbReference type="Pfam" id="PF13102"/>
    </source>
</evidence>
<dbReference type="InterPro" id="IPR013762">
    <property type="entry name" value="Integrase-like_cat_sf"/>
</dbReference>